<dbReference type="AlphaFoldDB" id="A0A7S2L550"/>
<feature type="transmembrane region" description="Helical" evidence="1">
    <location>
        <begin position="226"/>
        <end position="249"/>
    </location>
</feature>
<organism evidence="2">
    <name type="scientific">Zooxanthella nutricula</name>
    <dbReference type="NCBI Taxonomy" id="1333877"/>
    <lineage>
        <taxon>Eukaryota</taxon>
        <taxon>Sar</taxon>
        <taxon>Alveolata</taxon>
        <taxon>Dinophyceae</taxon>
        <taxon>Peridiniales</taxon>
        <taxon>Peridiniales incertae sedis</taxon>
        <taxon>Zooxanthella</taxon>
    </lineage>
</organism>
<name>A0A7S2L550_9DINO</name>
<gene>
    <name evidence="2" type="ORF">BRAN1462_LOCUS36298</name>
</gene>
<keyword evidence="1" id="KW-0812">Transmembrane</keyword>
<accession>A0A7S2L550</accession>
<reference evidence="2" key="1">
    <citation type="submission" date="2021-01" db="EMBL/GenBank/DDBJ databases">
        <authorList>
            <person name="Corre E."/>
            <person name="Pelletier E."/>
            <person name="Niang G."/>
            <person name="Scheremetjew M."/>
            <person name="Finn R."/>
            <person name="Kale V."/>
            <person name="Holt S."/>
            <person name="Cochrane G."/>
            <person name="Meng A."/>
            <person name="Brown T."/>
            <person name="Cohen L."/>
        </authorList>
    </citation>
    <scope>NUCLEOTIDE SEQUENCE</scope>
    <source>
        <strain evidence="2">RCC3387</strain>
    </source>
</reference>
<feature type="transmembrane region" description="Helical" evidence="1">
    <location>
        <begin position="199"/>
        <end position="220"/>
    </location>
</feature>
<keyword evidence="1" id="KW-0472">Membrane</keyword>
<evidence type="ECO:0000313" key="2">
    <source>
        <dbReference type="EMBL" id="CAD9596192.1"/>
    </source>
</evidence>
<dbReference type="EMBL" id="HBGW01057128">
    <property type="protein sequence ID" value="CAD9596192.1"/>
    <property type="molecule type" value="Transcribed_RNA"/>
</dbReference>
<keyword evidence="1" id="KW-1133">Transmembrane helix</keyword>
<proteinExistence type="predicted"/>
<evidence type="ECO:0000256" key="1">
    <source>
        <dbReference type="SAM" id="Phobius"/>
    </source>
</evidence>
<feature type="transmembrane region" description="Helical" evidence="1">
    <location>
        <begin position="149"/>
        <end position="168"/>
    </location>
</feature>
<sequence length="273" mass="29302">MFSLGKKKTPGVDEAVPLPTSAQLPADVTEHLLKDPRVRQSMQVAGANALADPAVQAQILSACKENFPQYAAAAKDQVGKWAHDPAVQAKAKHLAGKALEYAGNAGELVMKQIEQGPAGVRVLAFIASAASAGWAVLSLIDIFRVLGHTVLYVVAGYQLIFSLSTALFELKPEWIQMVEDKTTLPISRYQDLLLENAKFLSWVGGRGMFYIFQGTLWLAFASFTDLINLALGLFLAFVGVLHVLMHCGVAPTDVATKMREGYRGLAGSSSDAA</sequence>
<feature type="transmembrane region" description="Helical" evidence="1">
    <location>
        <begin position="120"/>
        <end position="143"/>
    </location>
</feature>
<protein>
    <submittedName>
        <fullName evidence="2">Uncharacterized protein</fullName>
    </submittedName>
</protein>